<dbReference type="EMBL" id="JAGIZQ010000005">
    <property type="protein sequence ID" value="KAH6627967.1"/>
    <property type="molecule type" value="Genomic_DNA"/>
</dbReference>
<comment type="caution">
    <text evidence="1">The sequence shown here is derived from an EMBL/GenBank/DDBJ whole genome shotgun (WGS) entry which is preliminary data.</text>
</comment>
<dbReference type="Proteomes" id="UP000724584">
    <property type="component" value="Unassembled WGS sequence"/>
</dbReference>
<evidence type="ECO:0000313" key="1">
    <source>
        <dbReference type="EMBL" id="KAH6627967.1"/>
    </source>
</evidence>
<gene>
    <name evidence="1" type="ORF">F5144DRAFT_631203</name>
</gene>
<sequence>MMSSYTGSDYRNDEEGDSTSIVRRETSRQRRRRLDEDGADFSQPTLFNPYSNQYPPWLVPGYEPHGVFWEQIDASEQQTGKSLVPGRRPWAPNIGQPYDLSSKRLEGPAATAADPVVAAGGDHGVKADPEPPRSTYFPHARPVAAGEPDKDPPGELFGKREIPGAATTRVDLVHDPSRANKDMSISLALDAEEDWDDDLEEFCRLRRLGLIKEAKEQFLSALGHVNTMPYIRVQYAEMLQTSGDFKGFQDLDFLPEFPPSPAEETPDDRNRGKLVANHALLDLLSQRPIDDYLTSAWRLVRRTLKALATESTVGSTEIQLIVLCLRVLDYLKTCTHETVVGPAIIYASRLFNWRKLYHDLVGESCVWDFKDLFFASVSTFGWQETLVQFFETAYFPRALDSIIQDWARPFYDEASSMGLLDLFTSLILKDHGNSMKTRNTLLLHHARTIAESVERNDPELMKTRPFVQWLLAKSVVELGDPPERPDGVRMEHFNGLKLNQGGGINLPIYVPSRHTRKPDWDMFFSRSTPAQRRVVEVAVRAAEQLGDYNLQAEALKLLILQSQDPKQWMTALAQLQLETQGDKEGYLSTCLSRYLIATDLAEEATLLRDLEKPGGPGNALYFEQCENASLTWAWSMVRVLLTTAHGDDSSIATGATEPSPFLTQGFSLDGSKLPPYIADFARVELGILVSESMGPLSLADLDSTSAGEINKDRKLPDQALRDRFTRTIANPATDPQSIPPNGPAGWMVDPANWPNSHPPPPAPAPPHAPPPWDPWNYYNDQQPNPLAQGVTPALEVKGWPKTWYEDAKQYGPSVPKRLEESSESDLESDSDWDSDITGRNRRISVPSPGLGLEAGRREINKRRKSGFVQTLKERERDRSREGDRSREKDWLKFEAEERMDKRLGDDKKLGGVRLERWRGEKETHEGARGRAVVEDGSNDAKRERNGVKTTQKTSLRKGNGRQRKSEFRDRQEEESISTELNSRDGGYSSGEPDGPEEGVHITVEDGVTKLYFPSNRPGGSGTTVVLSDKHQRRSNVSVVGKDGSHVSVAGKDSDSETIAPHRMRRPRPSGNKPESNIKTAPITMGSSSDSGVGRQWYKSKKERQVRFNERRKSPYAAEVKTEDEADRQEEREYGEIDPLASPPPPPPAAASEPKPGPELANTVVNDTQPPISKEEKTQTATATVIRAVQGGASTLPVAAAESEPKPAAELAAEPATEPTAEPEAPLPLTITSTEPATAPAGPTTPATTQPAEPEDPSADFWTANAASKKQKSRPARSKAKKIRPRPATADDDMLWGPFYSKDSGASSKQPAQDANNETPEEVPIPVPDPAPAPETETQPQPQPQPIPDPDPGASTTAGQQSTAVTGWGTVANASVWGSTWGSTWDWEPPVGTAVFAWGGVPPAPAAGDGDLIEVVDGGAESGLGMGEGKSGEISEMVHEEGVQEAGRVEEGDRARIEELMQRVEPLQEEFRREENRREEKRREEKRREEERWEKLTPLEERLLQEARARRRELILEQEMTREKEGWVDERGRPYSERTLVGDAGEVDRQDERPGGAKGKEKDFGRRVEKKGGESGGVVEAQREEGKGRHKRAKGGDETPVFDGLPFLVPDPPPAAKLD</sequence>
<proteinExistence type="predicted"/>
<keyword evidence="2" id="KW-1185">Reference proteome</keyword>
<accession>A0ACB7P4Z4</accession>
<organism evidence="1 2">
    <name type="scientific">Chaetomium tenue</name>
    <dbReference type="NCBI Taxonomy" id="1854479"/>
    <lineage>
        <taxon>Eukaryota</taxon>
        <taxon>Fungi</taxon>
        <taxon>Dikarya</taxon>
        <taxon>Ascomycota</taxon>
        <taxon>Pezizomycotina</taxon>
        <taxon>Sordariomycetes</taxon>
        <taxon>Sordariomycetidae</taxon>
        <taxon>Sordariales</taxon>
        <taxon>Chaetomiaceae</taxon>
        <taxon>Chaetomium</taxon>
    </lineage>
</organism>
<protein>
    <submittedName>
        <fullName evidence="1">Uncharacterized protein</fullName>
    </submittedName>
</protein>
<evidence type="ECO:0000313" key="2">
    <source>
        <dbReference type="Proteomes" id="UP000724584"/>
    </source>
</evidence>
<reference evidence="1 2" key="1">
    <citation type="journal article" date="2021" name="Nat. Commun.">
        <title>Genetic determinants of endophytism in the Arabidopsis root mycobiome.</title>
        <authorList>
            <person name="Mesny F."/>
            <person name="Miyauchi S."/>
            <person name="Thiergart T."/>
            <person name="Pickel B."/>
            <person name="Atanasova L."/>
            <person name="Karlsson M."/>
            <person name="Huettel B."/>
            <person name="Barry K.W."/>
            <person name="Haridas S."/>
            <person name="Chen C."/>
            <person name="Bauer D."/>
            <person name="Andreopoulos W."/>
            <person name="Pangilinan J."/>
            <person name="LaButti K."/>
            <person name="Riley R."/>
            <person name="Lipzen A."/>
            <person name="Clum A."/>
            <person name="Drula E."/>
            <person name="Henrissat B."/>
            <person name="Kohler A."/>
            <person name="Grigoriev I.V."/>
            <person name="Martin F.M."/>
            <person name="Hacquard S."/>
        </authorList>
    </citation>
    <scope>NUCLEOTIDE SEQUENCE [LARGE SCALE GENOMIC DNA]</scope>
    <source>
        <strain evidence="1 2">MPI-SDFR-AT-0079</strain>
    </source>
</reference>
<name>A0ACB7P4Z4_9PEZI</name>